<dbReference type="OrthoDB" id="533321at2759"/>
<feature type="region of interest" description="Disordered" evidence="1">
    <location>
        <begin position="19"/>
        <end position="79"/>
    </location>
</feature>
<dbReference type="SUPFAM" id="SSF117991">
    <property type="entry name" value="YbeD/HP0495-like"/>
    <property type="match status" value="1"/>
</dbReference>
<evidence type="ECO:0000313" key="3">
    <source>
        <dbReference type="Proteomes" id="UP000236333"/>
    </source>
</evidence>
<dbReference type="EMBL" id="PGGS01000404">
    <property type="protein sequence ID" value="PNH04281.1"/>
    <property type="molecule type" value="Genomic_DNA"/>
</dbReference>
<comment type="caution">
    <text evidence="2">The sequence shown here is derived from an EMBL/GenBank/DDBJ whole genome shotgun (WGS) entry which is preliminary data.</text>
</comment>
<dbReference type="PANTHER" id="PTHR34782">
    <property type="entry name" value="PHOSPHORIBOSYLFORMYLGLYCINAMIDINE SYNTHASE"/>
    <property type="match status" value="1"/>
</dbReference>
<proteinExistence type="predicted"/>
<dbReference type="Gene3D" id="3.30.70.260">
    <property type="match status" value="1"/>
</dbReference>
<dbReference type="InterPro" id="IPR007454">
    <property type="entry name" value="UPF0250_YbeD-like"/>
</dbReference>
<feature type="compositionally biased region" description="Gly residues" evidence="1">
    <location>
        <begin position="42"/>
        <end position="53"/>
    </location>
</feature>
<sequence length="220" mass="22943">MMRLSSGLRAGAARLSAAHAPAARRAVSARSGDGPSASGRGVDCGGGGGGVGFGTLRKGFKPQKRTTSSNAPSQVLNGRDKAEVLRDTQEEARLLQEAAAARSAAARLLQAAGAAQAAAGTQAAAAVDWTEDWKRVDAKVNTYPDTRLFTAVGSGGEEFRDAMVACVEAVIGARAPVSVRPSSQGKYLSVRVGPVVVQNRDQVLAVFLKMREDKRLKFHL</sequence>
<evidence type="ECO:0000256" key="1">
    <source>
        <dbReference type="SAM" id="MobiDB-lite"/>
    </source>
</evidence>
<name>A0A2J7ZVH3_9CHLO</name>
<keyword evidence="3" id="KW-1185">Reference proteome</keyword>
<dbReference type="Pfam" id="PF04359">
    <property type="entry name" value="DUF493"/>
    <property type="match status" value="1"/>
</dbReference>
<dbReference type="InterPro" id="IPR027471">
    <property type="entry name" value="YbeD-like_sf"/>
</dbReference>
<feature type="compositionally biased region" description="Polar residues" evidence="1">
    <location>
        <begin position="65"/>
        <end position="76"/>
    </location>
</feature>
<accession>A0A2J7ZVH3</accession>
<gene>
    <name evidence="2" type="ORF">TSOC_009575</name>
</gene>
<protein>
    <submittedName>
        <fullName evidence="2">Uncharacterized protein</fullName>
    </submittedName>
</protein>
<organism evidence="2 3">
    <name type="scientific">Tetrabaena socialis</name>
    <dbReference type="NCBI Taxonomy" id="47790"/>
    <lineage>
        <taxon>Eukaryota</taxon>
        <taxon>Viridiplantae</taxon>
        <taxon>Chlorophyta</taxon>
        <taxon>core chlorophytes</taxon>
        <taxon>Chlorophyceae</taxon>
        <taxon>CS clade</taxon>
        <taxon>Chlamydomonadales</taxon>
        <taxon>Tetrabaenaceae</taxon>
        <taxon>Tetrabaena</taxon>
    </lineage>
</organism>
<feature type="compositionally biased region" description="Low complexity" evidence="1">
    <location>
        <begin position="19"/>
        <end position="32"/>
    </location>
</feature>
<evidence type="ECO:0000313" key="2">
    <source>
        <dbReference type="EMBL" id="PNH04281.1"/>
    </source>
</evidence>
<reference evidence="2 3" key="1">
    <citation type="journal article" date="2017" name="Mol. Biol. Evol.">
        <title>The 4-celled Tetrabaena socialis nuclear genome reveals the essential components for genetic control of cell number at the origin of multicellularity in the volvocine lineage.</title>
        <authorList>
            <person name="Featherston J."/>
            <person name="Arakaki Y."/>
            <person name="Hanschen E.R."/>
            <person name="Ferris P.J."/>
            <person name="Michod R.E."/>
            <person name="Olson B.J.S.C."/>
            <person name="Nozaki H."/>
            <person name="Durand P.M."/>
        </authorList>
    </citation>
    <scope>NUCLEOTIDE SEQUENCE [LARGE SCALE GENOMIC DNA]</scope>
    <source>
        <strain evidence="2 3">NIES-571</strain>
    </source>
</reference>
<dbReference type="AlphaFoldDB" id="A0A2J7ZVH3"/>
<dbReference type="PANTHER" id="PTHR34782:SF1">
    <property type="entry name" value="PHOSPHORIBOSYLFORMYLGLYCINAMIDINE SYNTHASE"/>
    <property type="match status" value="1"/>
</dbReference>
<dbReference type="Proteomes" id="UP000236333">
    <property type="component" value="Unassembled WGS sequence"/>
</dbReference>